<dbReference type="InterPro" id="IPR051368">
    <property type="entry name" value="SerProtInhib-TIL_Domain"/>
</dbReference>
<keyword evidence="3" id="KW-0732">Signal</keyword>
<evidence type="ECO:0000256" key="3">
    <source>
        <dbReference type="SAM" id="SignalP"/>
    </source>
</evidence>
<dbReference type="InterPro" id="IPR036084">
    <property type="entry name" value="Ser_inhib-like_sf"/>
</dbReference>
<organism evidence="5">
    <name type="scientific">Ornithodoros coriaceus</name>
    <name type="common">Soft tick</name>
    <name type="synonym">Argasid tick</name>
    <dbReference type="NCBI Taxonomy" id="92741"/>
    <lineage>
        <taxon>Eukaryota</taxon>
        <taxon>Metazoa</taxon>
        <taxon>Ecdysozoa</taxon>
        <taxon>Arthropoda</taxon>
        <taxon>Chelicerata</taxon>
        <taxon>Arachnida</taxon>
        <taxon>Acari</taxon>
        <taxon>Parasitiformes</taxon>
        <taxon>Ixodida</taxon>
        <taxon>Ixodoidea</taxon>
        <taxon>Argasidae</taxon>
        <taxon>Ornithodorinae</taxon>
        <taxon>Ornithodoros</taxon>
    </lineage>
</organism>
<sequence>MSPSFILLVLCAVYATAQFQLPFPFPSLFPIFCGTNEVRGDACVTPDRQCGDADEPRPGNTTFCRRCICRPNHVRDSRRRCISQEDCDRCNAAAHEEYRNCGRSCPLICGEAIPTNCSRECVQGCFCMPGHIRSSRNGPCVPNSQCSPRCPPNSSFTRCWSLFSRVCNATVATRGFDFCMGVGCACNQGFLLSPDRQSCVPLEECLQDGLQ</sequence>
<name>B2D2F4_ORNCO</name>
<protein>
    <submittedName>
        <fullName evidence="5">Hypothetical conserved secreted protein</fullName>
    </submittedName>
</protein>
<reference evidence="5" key="1">
    <citation type="journal article" date="2008" name="J. Proteomics">
        <title>An insight into the salivary transcriptome and proteome of the soft tick and vector of epizootic bovine abortion, Ornithodoros coriaceus.</title>
        <authorList>
            <person name="Francischetti I.M."/>
            <person name="Meng Z."/>
            <person name="Mans B.J."/>
            <person name="Gudderra N."/>
            <person name="Hall M."/>
            <person name="Veenstra T.D."/>
            <person name="Pham V.M."/>
            <person name="Kotsyfakis M."/>
            <person name="Ribeiro J.M."/>
        </authorList>
    </citation>
    <scope>NUCLEOTIDE SEQUENCE</scope>
    <source>
        <tissue evidence="5">Salivary glands</tissue>
    </source>
</reference>
<feature type="domain" description="TIL" evidence="4">
    <location>
        <begin position="94"/>
        <end position="146"/>
    </location>
</feature>
<feature type="domain" description="TIL" evidence="4">
    <location>
        <begin position="150"/>
        <end position="205"/>
    </location>
</feature>
<feature type="signal peptide" evidence="3">
    <location>
        <begin position="1"/>
        <end position="17"/>
    </location>
</feature>
<dbReference type="SUPFAM" id="SSF57567">
    <property type="entry name" value="Serine protease inhibitors"/>
    <property type="match status" value="3"/>
</dbReference>
<dbReference type="InterPro" id="IPR002919">
    <property type="entry name" value="TIL_dom"/>
</dbReference>
<dbReference type="PANTHER" id="PTHR23259">
    <property type="entry name" value="RIDDLE"/>
    <property type="match status" value="1"/>
</dbReference>
<keyword evidence="2" id="KW-1015">Disulfide bond</keyword>
<dbReference type="GO" id="GO:0030414">
    <property type="term" value="F:peptidase inhibitor activity"/>
    <property type="evidence" value="ECO:0007669"/>
    <property type="project" value="UniProtKB-KW"/>
</dbReference>
<dbReference type="Gene3D" id="2.10.25.10">
    <property type="entry name" value="Laminin"/>
    <property type="match status" value="2"/>
</dbReference>
<dbReference type="CDD" id="cd19941">
    <property type="entry name" value="TIL"/>
    <property type="match status" value="1"/>
</dbReference>
<evidence type="ECO:0000256" key="2">
    <source>
        <dbReference type="ARBA" id="ARBA00023157"/>
    </source>
</evidence>
<proteinExistence type="evidence at transcript level"/>
<keyword evidence="1" id="KW-0646">Protease inhibitor</keyword>
<evidence type="ECO:0000313" key="5">
    <source>
        <dbReference type="EMBL" id="ACB70395.1"/>
    </source>
</evidence>
<accession>B2D2F4</accession>
<feature type="chain" id="PRO_5002777035" evidence="3">
    <location>
        <begin position="18"/>
        <end position="211"/>
    </location>
</feature>
<reference evidence="5" key="2">
    <citation type="submission" date="2008-03" db="EMBL/GenBank/DDBJ databases">
        <authorList>
            <person name="Li K.S."/>
            <person name="Guan Y."/>
            <person name="Wang J."/>
            <person name="Smith G.J.D."/>
            <person name="Xu K.M."/>
            <person name="Duan L."/>
            <person name="Rahardjo A.P."/>
            <person name="Puthavathana P."/>
            <person name="Buranathai C."/>
            <person name="Nguyen T.D."/>
            <person name="Estoepangestie A.T.S."/>
            <person name="Chaisingh A."/>
            <person name="Auewarakul P."/>
            <person name="Long H.T."/>
            <person name="Hanh N.T.H."/>
            <person name="Lim W."/>
            <person name="Webby R.J."/>
            <person name="Poon L.L.M."/>
            <person name="Chen H."/>
            <person name="Shortridge K.F."/>
            <person name="Yuen K.Y."/>
            <person name="Webster R.G."/>
            <person name="Peiris J.S.M."/>
        </authorList>
    </citation>
    <scope>NUCLEOTIDE SEQUENCE</scope>
    <source>
        <tissue evidence="5">Salivary glands</tissue>
    </source>
</reference>
<evidence type="ECO:0000259" key="4">
    <source>
        <dbReference type="Pfam" id="PF01826"/>
    </source>
</evidence>
<dbReference type="EMBL" id="EU574888">
    <property type="protein sequence ID" value="ACB70395.1"/>
    <property type="molecule type" value="mRNA"/>
</dbReference>
<evidence type="ECO:0000256" key="1">
    <source>
        <dbReference type="ARBA" id="ARBA00022690"/>
    </source>
</evidence>
<dbReference type="Pfam" id="PF01826">
    <property type="entry name" value="TIL"/>
    <property type="match status" value="2"/>
</dbReference>
<dbReference type="AlphaFoldDB" id="B2D2F4"/>
<dbReference type="PANTHER" id="PTHR23259:SF70">
    <property type="entry name" value="ACCESSORY GLAND PROTEIN ACP62F-RELATED"/>
    <property type="match status" value="1"/>
</dbReference>